<protein>
    <submittedName>
        <fullName evidence="1">Uncharacterized protein</fullName>
    </submittedName>
</protein>
<dbReference type="RefSeq" id="WP_151970716.1">
    <property type="nucleotide sequence ID" value="NZ_AP019860.1"/>
</dbReference>
<organism evidence="1 2">
    <name type="scientific">Uabimicrobium amorphum</name>
    <dbReference type="NCBI Taxonomy" id="2596890"/>
    <lineage>
        <taxon>Bacteria</taxon>
        <taxon>Pseudomonadati</taxon>
        <taxon>Planctomycetota</taxon>
        <taxon>Candidatus Uabimicrobiia</taxon>
        <taxon>Candidatus Uabimicrobiales</taxon>
        <taxon>Candidatus Uabimicrobiaceae</taxon>
        <taxon>Candidatus Uabimicrobium</taxon>
    </lineage>
</organism>
<gene>
    <name evidence="1" type="ORF">UABAM_05056</name>
</gene>
<name>A0A5S9IT58_UABAM</name>
<dbReference type="Proteomes" id="UP000326354">
    <property type="component" value="Chromosome"/>
</dbReference>
<sequence>MEDLSTYWELLKENIKLELPHALESLQPILQQVEQQMKSPGPDLVTSLNELEDFLEILLIDSNR</sequence>
<reference evidence="1 2" key="1">
    <citation type="submission" date="2019-08" db="EMBL/GenBank/DDBJ databases">
        <title>Complete genome sequence of Candidatus Uab amorphum.</title>
        <authorList>
            <person name="Shiratori T."/>
            <person name="Suzuki S."/>
            <person name="Kakizawa Y."/>
            <person name="Ishida K."/>
        </authorList>
    </citation>
    <scope>NUCLEOTIDE SEQUENCE [LARGE SCALE GENOMIC DNA]</scope>
    <source>
        <strain evidence="1 2">SRT547</strain>
    </source>
</reference>
<dbReference type="AlphaFoldDB" id="A0A5S9IT58"/>
<dbReference type="EMBL" id="AP019860">
    <property type="protein sequence ID" value="BBM86670.1"/>
    <property type="molecule type" value="Genomic_DNA"/>
</dbReference>
<proteinExistence type="predicted"/>
<accession>A0A5S9IT58</accession>
<evidence type="ECO:0000313" key="1">
    <source>
        <dbReference type="EMBL" id="BBM86670.1"/>
    </source>
</evidence>
<dbReference type="KEGG" id="uam:UABAM_05056"/>
<keyword evidence="2" id="KW-1185">Reference proteome</keyword>
<evidence type="ECO:0000313" key="2">
    <source>
        <dbReference type="Proteomes" id="UP000326354"/>
    </source>
</evidence>